<dbReference type="OrthoDB" id="9809725at2"/>
<keyword evidence="9" id="KW-0648">Protein biosynthesis</keyword>
<dbReference type="GO" id="GO:0006412">
    <property type="term" value="P:translation"/>
    <property type="evidence" value="ECO:0007669"/>
    <property type="project" value="UniProtKB-KW"/>
</dbReference>
<dbReference type="Proteomes" id="UP000001880">
    <property type="component" value="Chromosome"/>
</dbReference>
<evidence type="ECO:0000256" key="3">
    <source>
        <dbReference type="ARBA" id="ARBA00017959"/>
    </source>
</evidence>
<dbReference type="GO" id="GO:0005524">
    <property type="term" value="F:ATP binding"/>
    <property type="evidence" value="ECO:0007669"/>
    <property type="project" value="UniProtKB-KW"/>
</dbReference>
<evidence type="ECO:0000256" key="4">
    <source>
        <dbReference type="ARBA" id="ARBA00022555"/>
    </source>
</evidence>
<keyword evidence="4" id="KW-0820">tRNA-binding</keyword>
<dbReference type="InterPro" id="IPR016181">
    <property type="entry name" value="Acyl_CoA_acyltransferase"/>
</dbReference>
<keyword evidence="6" id="KW-0547">Nucleotide-binding</keyword>
<dbReference type="HOGENOM" id="CLU_437928_0_0_7"/>
<proteinExistence type="inferred from homology"/>
<organism evidence="14 15">
    <name type="scientific">Haliangium ochraceum (strain DSM 14365 / JCM 11303 / SMP-2)</name>
    <dbReference type="NCBI Taxonomy" id="502025"/>
    <lineage>
        <taxon>Bacteria</taxon>
        <taxon>Pseudomonadati</taxon>
        <taxon>Myxococcota</taxon>
        <taxon>Polyangia</taxon>
        <taxon>Haliangiales</taxon>
        <taxon>Kofleriaceae</taxon>
        <taxon>Haliangium</taxon>
    </lineage>
</organism>
<dbReference type="FunFam" id="3.10.310.40:FF:000001">
    <property type="entry name" value="Alanine--tRNA ligase"/>
    <property type="match status" value="1"/>
</dbReference>
<evidence type="ECO:0000259" key="12">
    <source>
        <dbReference type="Pfam" id="PF02272"/>
    </source>
</evidence>
<dbReference type="RefSeq" id="WP_012826925.1">
    <property type="nucleotide sequence ID" value="NC_013440.1"/>
</dbReference>
<dbReference type="EC" id="6.1.1.7" evidence="2"/>
<dbReference type="eggNOG" id="COG0013">
    <property type="taxonomic scope" value="Bacteria"/>
</dbReference>
<evidence type="ECO:0000256" key="5">
    <source>
        <dbReference type="ARBA" id="ARBA00022598"/>
    </source>
</evidence>
<gene>
    <name evidence="14" type="ordered locus">Hoch_1768</name>
</gene>
<evidence type="ECO:0000256" key="6">
    <source>
        <dbReference type="ARBA" id="ARBA00022741"/>
    </source>
</evidence>
<comment type="similarity">
    <text evidence="1">Belongs to the class-II aminoacyl-tRNA synthetase family.</text>
</comment>
<dbReference type="InterPro" id="IPR038740">
    <property type="entry name" value="BioF2-like_GNAT_dom"/>
</dbReference>
<keyword evidence="10" id="KW-0030">Aminoacyl-tRNA synthetase</keyword>
<keyword evidence="5" id="KW-0436">Ligase</keyword>
<evidence type="ECO:0000256" key="8">
    <source>
        <dbReference type="ARBA" id="ARBA00022884"/>
    </source>
</evidence>
<protein>
    <recommendedName>
        <fullName evidence="3">Alanine--tRNA ligase</fullName>
        <ecNumber evidence="2">6.1.1.7</ecNumber>
    </recommendedName>
    <alternativeName>
        <fullName evidence="11">Alanyl-tRNA synthetase</fullName>
    </alternativeName>
</protein>
<dbReference type="KEGG" id="hoh:Hoch_1768"/>
<sequence length="624" mass="66546">MKIYAPDSIAELPWPGTAFGRLARDYLAPLVARGSGAYFSDRVRMRVALLGDQVFPLAIAEGQPGNSSNCSVSARYIDIPALALRQMPWHPLKVRAARGALAALGAMLRAGAIERCVYIGNGLVFRGMEPHLERAQVEQLRDALSAAYPDHALVFSALNPVTHPALLNHLAACGYSFLFSGHSRVWMPHWDTGRRRAYKRRHEARLLAESGYSLVDGTGRVACAPRLAALYKALNRDKYVTNTMAKEELFERILRGSSIQVRLLEQDGRVDGFFAYAVTNGLMCAPLFGYDTALPQSLGLYRMLSAAMFDEAESRGLGIETGAGADAFKRHRGDRPVPRYGAYYVGHLGPHRRAAWSVLARYANAVYAPATRQFLQPIDGADADGIERIPEVFRQPFETPAQVAEGLVREAAELGQALHSAAAGADAAADADVDAAAYASAIDARLTALAEALDRWPYAEELVAPARAQVAAAQQRSAEQARAQAQAARDASADSGRRLCERAQLAGGVPVVIGALEDAPADALDEIAAAVQAQLEGGRGAVLLGSVHQGRALLVCALSPELVGPELSAGALLAQILPLVAGKGGGRPNYARGGGSQPEALEQALAAGRERLTRLLEQRASAAE</sequence>
<dbReference type="Gene3D" id="3.10.310.40">
    <property type="match status" value="1"/>
</dbReference>
<dbReference type="Pfam" id="PF02272">
    <property type="entry name" value="DHHA1"/>
    <property type="match status" value="1"/>
</dbReference>
<dbReference type="STRING" id="502025.Hoch_1768"/>
<evidence type="ECO:0000256" key="1">
    <source>
        <dbReference type="ARBA" id="ARBA00008226"/>
    </source>
</evidence>
<dbReference type="GO" id="GO:0000049">
    <property type="term" value="F:tRNA binding"/>
    <property type="evidence" value="ECO:0007669"/>
    <property type="project" value="UniProtKB-KW"/>
</dbReference>
<evidence type="ECO:0000256" key="7">
    <source>
        <dbReference type="ARBA" id="ARBA00022840"/>
    </source>
</evidence>
<evidence type="ECO:0000256" key="10">
    <source>
        <dbReference type="ARBA" id="ARBA00023146"/>
    </source>
</evidence>
<evidence type="ECO:0000256" key="11">
    <source>
        <dbReference type="ARBA" id="ARBA00032577"/>
    </source>
</evidence>
<evidence type="ECO:0000259" key="13">
    <source>
        <dbReference type="Pfam" id="PF13480"/>
    </source>
</evidence>
<keyword evidence="8" id="KW-0694">RNA-binding</keyword>
<feature type="domain" description="BioF2-like acetyltransferase" evidence="13">
    <location>
        <begin position="194"/>
        <end position="330"/>
    </location>
</feature>
<keyword evidence="15" id="KW-1185">Reference proteome</keyword>
<keyword evidence="7" id="KW-0067">ATP-binding</keyword>
<evidence type="ECO:0000256" key="9">
    <source>
        <dbReference type="ARBA" id="ARBA00022917"/>
    </source>
</evidence>
<dbReference type="AlphaFoldDB" id="D0LXW2"/>
<evidence type="ECO:0000313" key="15">
    <source>
        <dbReference type="Proteomes" id="UP000001880"/>
    </source>
</evidence>
<evidence type="ECO:0000313" key="14">
    <source>
        <dbReference type="EMBL" id="ACY14317.1"/>
    </source>
</evidence>
<dbReference type="EMBL" id="CP001804">
    <property type="protein sequence ID" value="ACY14317.1"/>
    <property type="molecule type" value="Genomic_DNA"/>
</dbReference>
<dbReference type="Pfam" id="PF13480">
    <property type="entry name" value="Acetyltransf_6"/>
    <property type="match status" value="1"/>
</dbReference>
<feature type="domain" description="DHHA1" evidence="12">
    <location>
        <begin position="509"/>
        <end position="610"/>
    </location>
</feature>
<accession>D0LXW2</accession>
<reference evidence="14 15" key="1">
    <citation type="journal article" date="2010" name="Stand. Genomic Sci.">
        <title>Complete genome sequence of Haliangium ochraceum type strain (SMP-2).</title>
        <authorList>
            <consortium name="US DOE Joint Genome Institute (JGI-PGF)"/>
            <person name="Ivanova N."/>
            <person name="Daum C."/>
            <person name="Lang E."/>
            <person name="Abt B."/>
            <person name="Kopitz M."/>
            <person name="Saunders E."/>
            <person name="Lapidus A."/>
            <person name="Lucas S."/>
            <person name="Glavina Del Rio T."/>
            <person name="Nolan M."/>
            <person name="Tice H."/>
            <person name="Copeland A."/>
            <person name="Cheng J.F."/>
            <person name="Chen F."/>
            <person name="Bruce D."/>
            <person name="Goodwin L."/>
            <person name="Pitluck S."/>
            <person name="Mavromatis K."/>
            <person name="Pati A."/>
            <person name="Mikhailova N."/>
            <person name="Chen A."/>
            <person name="Palaniappan K."/>
            <person name="Land M."/>
            <person name="Hauser L."/>
            <person name="Chang Y.J."/>
            <person name="Jeffries C.D."/>
            <person name="Detter J.C."/>
            <person name="Brettin T."/>
            <person name="Rohde M."/>
            <person name="Goker M."/>
            <person name="Bristow J."/>
            <person name="Markowitz V."/>
            <person name="Eisen J.A."/>
            <person name="Hugenholtz P."/>
            <person name="Kyrpides N.C."/>
            <person name="Klenk H.P."/>
        </authorList>
    </citation>
    <scope>NUCLEOTIDE SEQUENCE [LARGE SCALE GENOMIC DNA]</scope>
    <source>
        <strain evidence="15">DSM 14365 / CIP 107738 / JCM 11303 / AJ 13395 / SMP-2</strain>
    </source>
</reference>
<evidence type="ECO:0000256" key="2">
    <source>
        <dbReference type="ARBA" id="ARBA00013168"/>
    </source>
</evidence>
<dbReference type="InterPro" id="IPR003156">
    <property type="entry name" value="DHHA1_dom"/>
</dbReference>
<dbReference type="SUPFAM" id="SSF55729">
    <property type="entry name" value="Acyl-CoA N-acyltransferases (Nat)"/>
    <property type="match status" value="1"/>
</dbReference>
<dbReference type="GO" id="GO:0004813">
    <property type="term" value="F:alanine-tRNA ligase activity"/>
    <property type="evidence" value="ECO:0007669"/>
    <property type="project" value="UniProtKB-EC"/>
</dbReference>
<name>D0LXW2_HALO1</name>